<dbReference type="Pfam" id="PF07686">
    <property type="entry name" value="V-set"/>
    <property type="match status" value="1"/>
</dbReference>
<dbReference type="STRING" id="195883.A0A482WHP8"/>
<dbReference type="InterPro" id="IPR037448">
    <property type="entry name" value="Zig-8"/>
</dbReference>
<dbReference type="FunFam" id="2.60.40.10:FF:000129">
    <property type="entry name" value="CLUMA_CG018772, isoform A"/>
    <property type="match status" value="1"/>
</dbReference>
<evidence type="ECO:0000313" key="2">
    <source>
        <dbReference type="EMBL" id="RZF33023.1"/>
    </source>
</evidence>
<organism evidence="2 3">
    <name type="scientific">Laodelphax striatellus</name>
    <name type="common">Small brown planthopper</name>
    <name type="synonym">Delphax striatella</name>
    <dbReference type="NCBI Taxonomy" id="195883"/>
    <lineage>
        <taxon>Eukaryota</taxon>
        <taxon>Metazoa</taxon>
        <taxon>Ecdysozoa</taxon>
        <taxon>Arthropoda</taxon>
        <taxon>Hexapoda</taxon>
        <taxon>Insecta</taxon>
        <taxon>Pterygota</taxon>
        <taxon>Neoptera</taxon>
        <taxon>Paraneoptera</taxon>
        <taxon>Hemiptera</taxon>
        <taxon>Auchenorrhyncha</taxon>
        <taxon>Fulgoroidea</taxon>
        <taxon>Delphacidae</taxon>
        <taxon>Criomorphinae</taxon>
        <taxon>Laodelphax</taxon>
    </lineage>
</organism>
<dbReference type="AlphaFoldDB" id="A0A482WHP8"/>
<evidence type="ECO:0000259" key="1">
    <source>
        <dbReference type="PROSITE" id="PS50835"/>
    </source>
</evidence>
<dbReference type="Gene3D" id="2.60.40.10">
    <property type="entry name" value="Immunoglobulins"/>
    <property type="match status" value="1"/>
</dbReference>
<dbReference type="SMART" id="SM00409">
    <property type="entry name" value="IG"/>
    <property type="match status" value="1"/>
</dbReference>
<dbReference type="InterPro" id="IPR003599">
    <property type="entry name" value="Ig_sub"/>
</dbReference>
<accession>A0A482WHP8</accession>
<proteinExistence type="predicted"/>
<dbReference type="InterPro" id="IPR036179">
    <property type="entry name" value="Ig-like_dom_sf"/>
</dbReference>
<comment type="caution">
    <text evidence="2">The sequence shown here is derived from an EMBL/GenBank/DDBJ whole genome shotgun (WGS) entry which is preliminary data.</text>
</comment>
<dbReference type="GO" id="GO:0050808">
    <property type="term" value="P:synapse organization"/>
    <property type="evidence" value="ECO:0007669"/>
    <property type="project" value="TreeGrafter"/>
</dbReference>
<dbReference type="GO" id="GO:0032589">
    <property type="term" value="C:neuron projection membrane"/>
    <property type="evidence" value="ECO:0007669"/>
    <property type="project" value="TreeGrafter"/>
</dbReference>
<reference evidence="2 3" key="1">
    <citation type="journal article" date="2017" name="Gigascience">
        <title>Genome sequence of the small brown planthopper, Laodelphax striatellus.</title>
        <authorList>
            <person name="Zhu J."/>
            <person name="Jiang F."/>
            <person name="Wang X."/>
            <person name="Yang P."/>
            <person name="Bao Y."/>
            <person name="Zhao W."/>
            <person name="Wang W."/>
            <person name="Lu H."/>
            <person name="Wang Q."/>
            <person name="Cui N."/>
            <person name="Li J."/>
            <person name="Chen X."/>
            <person name="Luo L."/>
            <person name="Yu J."/>
            <person name="Kang L."/>
            <person name="Cui F."/>
        </authorList>
    </citation>
    <scope>NUCLEOTIDE SEQUENCE [LARGE SCALE GENOMIC DNA]</scope>
    <source>
        <strain evidence="2">Lst14</strain>
    </source>
</reference>
<name>A0A482WHP8_LAOST</name>
<dbReference type="OrthoDB" id="190835at2759"/>
<keyword evidence="3" id="KW-1185">Reference proteome</keyword>
<dbReference type="InterPro" id="IPR013783">
    <property type="entry name" value="Ig-like_fold"/>
</dbReference>
<dbReference type="InterPro" id="IPR007110">
    <property type="entry name" value="Ig-like_dom"/>
</dbReference>
<dbReference type="InParanoid" id="A0A482WHP8"/>
<dbReference type="SUPFAM" id="SSF48726">
    <property type="entry name" value="Immunoglobulin"/>
    <property type="match status" value="1"/>
</dbReference>
<sequence length="261" mass="27725">MAPNSVSSSSAANIPTLVKLRLQQQCTATLCWALLATLITCPLDVTPTLSGKLPTGVPVTSQAASRGASAANQKPAGGGVNQLLANAVPTMEGLRPRLQQRPYFDLPAKNVSCAVGQTVTLLCRVRHVGDRTVSWMRKRDLHILTSNIFTYTGDGRFSVVHPESSDDWNLRIEYVQARDAGIYECQVNTEPKLNLATFLNVEDATVASGSPLRPGTPAVSTQVGQASIAGPSEVFVKSGSTISLLCTVNVPSLGRRGAVLW</sequence>
<dbReference type="InterPro" id="IPR003598">
    <property type="entry name" value="Ig_sub2"/>
</dbReference>
<dbReference type="InterPro" id="IPR013106">
    <property type="entry name" value="Ig_V-set"/>
</dbReference>
<dbReference type="CDD" id="cd00099">
    <property type="entry name" value="IgV"/>
    <property type="match status" value="1"/>
</dbReference>
<evidence type="ECO:0000313" key="3">
    <source>
        <dbReference type="Proteomes" id="UP000291343"/>
    </source>
</evidence>
<gene>
    <name evidence="2" type="ORF">LSTR_LSTR007584</name>
</gene>
<dbReference type="PROSITE" id="PS50835">
    <property type="entry name" value="IG_LIKE"/>
    <property type="match status" value="2"/>
</dbReference>
<dbReference type="EMBL" id="QKKF02035262">
    <property type="protein sequence ID" value="RZF33023.1"/>
    <property type="molecule type" value="Genomic_DNA"/>
</dbReference>
<dbReference type="Proteomes" id="UP000291343">
    <property type="component" value="Unassembled WGS sequence"/>
</dbReference>
<feature type="domain" description="Ig-like" evidence="1">
    <location>
        <begin position="217"/>
        <end position="261"/>
    </location>
</feature>
<feature type="domain" description="Ig-like" evidence="1">
    <location>
        <begin position="96"/>
        <end position="196"/>
    </location>
</feature>
<dbReference type="PANTHER" id="PTHR23279:SF6">
    <property type="entry name" value="DEFECTIVE PROBOSCIS EXTENSION RESPONSE 7, ISOFORM F"/>
    <property type="match status" value="1"/>
</dbReference>
<dbReference type="SMART" id="SM00408">
    <property type="entry name" value="IGc2"/>
    <property type="match status" value="1"/>
</dbReference>
<protein>
    <recommendedName>
        <fullName evidence="1">Ig-like domain-containing protein</fullName>
    </recommendedName>
</protein>
<dbReference type="PANTHER" id="PTHR23279">
    <property type="entry name" value="DEFECTIVE PROBOSCIS EXTENSION RESPONSE DPR -RELATED"/>
    <property type="match status" value="1"/>
</dbReference>